<evidence type="ECO:0000313" key="1">
    <source>
        <dbReference type="EMBL" id="OMJ07143.1"/>
    </source>
</evidence>
<comment type="caution">
    <text evidence="1">The sequence shown here is derived from an EMBL/GenBank/DDBJ whole genome shotgun (WGS) entry which is preliminary data.</text>
</comment>
<dbReference type="EMBL" id="LSSM01007719">
    <property type="protein sequence ID" value="OMJ07143.1"/>
    <property type="molecule type" value="Genomic_DNA"/>
</dbReference>
<gene>
    <name evidence="1" type="ORF">AYI69_g11555</name>
</gene>
<dbReference type="AlphaFoldDB" id="A0A1R1WXN8"/>
<accession>A0A1R1WXN8</accession>
<organism evidence="1 2">
    <name type="scientific">Smittium culicis</name>
    <dbReference type="NCBI Taxonomy" id="133412"/>
    <lineage>
        <taxon>Eukaryota</taxon>
        <taxon>Fungi</taxon>
        <taxon>Fungi incertae sedis</taxon>
        <taxon>Zoopagomycota</taxon>
        <taxon>Kickxellomycotina</taxon>
        <taxon>Harpellomycetes</taxon>
        <taxon>Harpellales</taxon>
        <taxon>Legeriomycetaceae</taxon>
        <taxon>Smittium</taxon>
    </lineage>
</organism>
<sequence>MPSSSLMRSMAADFPTLATVRIALSISECMGLHPASLMPNVSPP</sequence>
<name>A0A1R1WXN8_9FUNG</name>
<proteinExistence type="predicted"/>
<reference evidence="2" key="1">
    <citation type="submission" date="2017-01" db="EMBL/GenBank/DDBJ databases">
        <authorList>
            <person name="Wang Y."/>
            <person name="White M."/>
            <person name="Kvist S."/>
            <person name="Moncalvo J.-M."/>
        </authorList>
    </citation>
    <scope>NUCLEOTIDE SEQUENCE [LARGE SCALE GENOMIC DNA]</scope>
    <source>
        <strain evidence="2">ID-206-W2</strain>
    </source>
</reference>
<keyword evidence="2" id="KW-1185">Reference proteome</keyword>
<evidence type="ECO:0000313" key="2">
    <source>
        <dbReference type="Proteomes" id="UP000187429"/>
    </source>
</evidence>
<protein>
    <submittedName>
        <fullName evidence="1">Uncharacterized protein</fullName>
    </submittedName>
</protein>
<dbReference type="Proteomes" id="UP000187429">
    <property type="component" value="Unassembled WGS sequence"/>
</dbReference>
<feature type="non-terminal residue" evidence="1">
    <location>
        <position position="44"/>
    </location>
</feature>